<keyword evidence="4 9" id="KW-0805">Transcription regulation</keyword>
<name>A0A251VFP8_HELAN</name>
<evidence type="ECO:0000256" key="5">
    <source>
        <dbReference type="ARBA" id="ARBA00023125"/>
    </source>
</evidence>
<evidence type="ECO:0000256" key="1">
    <source>
        <dbReference type="ARBA" id="ARBA00022723"/>
    </source>
</evidence>
<organism evidence="13 14">
    <name type="scientific">Helianthus annuus</name>
    <name type="common">Common sunflower</name>
    <dbReference type="NCBI Taxonomy" id="4232"/>
    <lineage>
        <taxon>Eukaryota</taxon>
        <taxon>Viridiplantae</taxon>
        <taxon>Streptophyta</taxon>
        <taxon>Embryophyta</taxon>
        <taxon>Tracheophyta</taxon>
        <taxon>Spermatophyta</taxon>
        <taxon>Magnoliopsida</taxon>
        <taxon>eudicotyledons</taxon>
        <taxon>Gunneridae</taxon>
        <taxon>Pentapetalae</taxon>
        <taxon>asterids</taxon>
        <taxon>campanulids</taxon>
        <taxon>Asterales</taxon>
        <taxon>Asteraceae</taxon>
        <taxon>Asteroideae</taxon>
        <taxon>Heliantheae alliance</taxon>
        <taxon>Heliantheae</taxon>
        <taxon>Helianthus</taxon>
    </lineage>
</organism>
<evidence type="ECO:0000256" key="2">
    <source>
        <dbReference type="ARBA" id="ARBA00022771"/>
    </source>
</evidence>
<accession>A0A251VFP8</accession>
<feature type="compositionally biased region" description="Polar residues" evidence="10">
    <location>
        <begin position="130"/>
        <end position="144"/>
    </location>
</feature>
<protein>
    <recommendedName>
        <fullName evidence="9">Dof zinc finger protein</fullName>
    </recommendedName>
</protein>
<dbReference type="Gramene" id="mRNA:HanXRQr2_Chr02g0060841">
    <property type="protein sequence ID" value="mRNA:HanXRQr2_Chr02g0060841"/>
    <property type="gene ID" value="HanXRQr2_Chr02g0060841"/>
</dbReference>
<evidence type="ECO:0000313" key="12">
    <source>
        <dbReference type="EMBL" id="KAF5818096.1"/>
    </source>
</evidence>
<evidence type="ECO:0000313" key="13">
    <source>
        <dbReference type="EMBL" id="OTG34244.1"/>
    </source>
</evidence>
<dbReference type="InterPro" id="IPR045174">
    <property type="entry name" value="Dof"/>
</dbReference>
<sequence length="270" mass="30049">MHDIHSSRSSSGSGGSLFAGKVDGRPILHHHDNLKCPRCQSLNTKFCYYNNYNLTQPRHFCKSCRRYWTKGGVLRNIPVGGGIRKAKRSGKPKSKAVVVDLDSKVTNCSTLTTNTTTGNTTKNTKVPPTHMNTTEVSASDPTTSTPEMLFSFNELSARILSSPSPVETFDPVMLNHSPVRNVIETFQWTDTGTDMKMPETWSPLMMDQTGVIDYDMGLENMRSDGKDDRRNSAGEDLFDLTGSVDESYWGQSRWSDVDDDGNLGHLNYLP</sequence>
<reference evidence="13" key="2">
    <citation type="submission" date="2017-02" db="EMBL/GenBank/DDBJ databases">
        <title>Sunflower complete genome.</title>
        <authorList>
            <person name="Langlade N."/>
            <person name="Munos S."/>
        </authorList>
    </citation>
    <scope>NUCLEOTIDE SEQUENCE [LARGE SCALE GENOMIC DNA]</scope>
    <source>
        <tissue evidence="13">Leaves</tissue>
    </source>
</reference>
<dbReference type="Pfam" id="PF02701">
    <property type="entry name" value="Zn_ribbon_Dof"/>
    <property type="match status" value="1"/>
</dbReference>
<dbReference type="OrthoDB" id="1927254at2759"/>
<dbReference type="OMA" id="THMNTTE"/>
<proteinExistence type="predicted"/>
<dbReference type="EMBL" id="CM007891">
    <property type="protein sequence ID" value="OTG34244.1"/>
    <property type="molecule type" value="Genomic_DNA"/>
</dbReference>
<dbReference type="PANTHER" id="PTHR31992">
    <property type="entry name" value="DOF ZINC FINGER PROTEIN DOF1.4-RELATED"/>
    <property type="match status" value="1"/>
</dbReference>
<keyword evidence="2 8" id="KW-0863">Zinc-finger</keyword>
<dbReference type="Proteomes" id="UP000215914">
    <property type="component" value="Chromosome 2"/>
</dbReference>
<dbReference type="GO" id="GO:0003700">
    <property type="term" value="F:DNA-binding transcription factor activity"/>
    <property type="evidence" value="ECO:0007669"/>
    <property type="project" value="UniProtKB-UniRule"/>
</dbReference>
<dbReference type="PROSITE" id="PS50884">
    <property type="entry name" value="ZF_DOF_2"/>
    <property type="match status" value="1"/>
</dbReference>
<evidence type="ECO:0000256" key="4">
    <source>
        <dbReference type="ARBA" id="ARBA00023015"/>
    </source>
</evidence>
<evidence type="ECO:0000256" key="10">
    <source>
        <dbReference type="SAM" id="MobiDB-lite"/>
    </source>
</evidence>
<feature type="region of interest" description="Disordered" evidence="10">
    <location>
        <begin position="116"/>
        <end position="144"/>
    </location>
</feature>
<dbReference type="PANTHER" id="PTHR31992:SF303">
    <property type="entry name" value="DOF ZINC FINGER PROTEIN"/>
    <property type="match status" value="1"/>
</dbReference>
<evidence type="ECO:0000256" key="9">
    <source>
        <dbReference type="RuleBase" id="RU369094"/>
    </source>
</evidence>
<reference evidence="12" key="3">
    <citation type="submission" date="2020-06" db="EMBL/GenBank/DDBJ databases">
        <title>Helianthus annuus Genome sequencing and assembly Release 2.</title>
        <authorList>
            <person name="Gouzy J."/>
            <person name="Langlade N."/>
            <person name="Munos S."/>
        </authorList>
    </citation>
    <scope>NUCLEOTIDE SEQUENCE</scope>
    <source>
        <tissue evidence="12">Leaves</tissue>
    </source>
</reference>
<dbReference type="InterPro" id="IPR003851">
    <property type="entry name" value="Znf_Dof"/>
</dbReference>
<evidence type="ECO:0000256" key="7">
    <source>
        <dbReference type="ARBA" id="ARBA00023242"/>
    </source>
</evidence>
<dbReference type="PROSITE" id="PS01361">
    <property type="entry name" value="ZF_DOF_1"/>
    <property type="match status" value="1"/>
</dbReference>
<keyword evidence="7 8" id="KW-0539">Nucleus</keyword>
<comment type="function">
    <text evidence="9">Transcription factor that binds specifically to a 5'-AA[AG]G-3' consensus core sequence.</text>
</comment>
<comment type="subcellular location">
    <subcellularLocation>
        <location evidence="8 9">Nucleus</location>
    </subcellularLocation>
</comment>
<dbReference type="AlphaFoldDB" id="A0A251VFP8"/>
<evidence type="ECO:0000256" key="6">
    <source>
        <dbReference type="ARBA" id="ARBA00023163"/>
    </source>
</evidence>
<feature type="domain" description="Dof-type" evidence="11">
    <location>
        <begin position="34"/>
        <end position="88"/>
    </location>
</feature>
<keyword evidence="14" id="KW-1185">Reference proteome</keyword>
<keyword evidence="6 9" id="KW-0804">Transcription</keyword>
<evidence type="ECO:0000256" key="3">
    <source>
        <dbReference type="ARBA" id="ARBA00022833"/>
    </source>
</evidence>
<keyword evidence="3 9" id="KW-0862">Zinc</keyword>
<keyword evidence="5 8" id="KW-0238">DNA-binding</keyword>
<dbReference type="EMBL" id="MNCJ02000317">
    <property type="protein sequence ID" value="KAF5818096.1"/>
    <property type="molecule type" value="Genomic_DNA"/>
</dbReference>
<evidence type="ECO:0000313" key="14">
    <source>
        <dbReference type="Proteomes" id="UP000215914"/>
    </source>
</evidence>
<evidence type="ECO:0000259" key="11">
    <source>
        <dbReference type="PROSITE" id="PS50884"/>
    </source>
</evidence>
<dbReference type="GO" id="GO:0003677">
    <property type="term" value="F:DNA binding"/>
    <property type="evidence" value="ECO:0007669"/>
    <property type="project" value="UniProtKB-UniRule"/>
</dbReference>
<dbReference type="InParanoid" id="A0A251VFP8"/>
<dbReference type="GO" id="GO:0005634">
    <property type="term" value="C:nucleus"/>
    <property type="evidence" value="ECO:0007669"/>
    <property type="project" value="UniProtKB-SubCell"/>
</dbReference>
<gene>
    <name evidence="13" type="ORF">HannXRQ_Chr02g0043621</name>
    <name evidence="12" type="ORF">HanXRQr2_Chr02g0060841</name>
</gene>
<reference evidence="12 14" key="1">
    <citation type="journal article" date="2017" name="Nature">
        <title>The sunflower genome provides insights into oil metabolism, flowering and Asterid evolution.</title>
        <authorList>
            <person name="Badouin H."/>
            <person name="Gouzy J."/>
            <person name="Grassa C.J."/>
            <person name="Murat F."/>
            <person name="Staton S.E."/>
            <person name="Cottret L."/>
            <person name="Lelandais-Briere C."/>
            <person name="Owens G.L."/>
            <person name="Carrere S."/>
            <person name="Mayjonade B."/>
            <person name="Legrand L."/>
            <person name="Gill N."/>
            <person name="Kane N.C."/>
            <person name="Bowers J.E."/>
            <person name="Hubner S."/>
            <person name="Bellec A."/>
            <person name="Berard A."/>
            <person name="Berges H."/>
            <person name="Blanchet N."/>
            <person name="Boniface M.C."/>
            <person name="Brunel D."/>
            <person name="Catrice O."/>
            <person name="Chaidir N."/>
            <person name="Claudel C."/>
            <person name="Donnadieu C."/>
            <person name="Faraut T."/>
            <person name="Fievet G."/>
            <person name="Helmstetter N."/>
            <person name="King M."/>
            <person name="Knapp S.J."/>
            <person name="Lai Z."/>
            <person name="Le Paslier M.C."/>
            <person name="Lippi Y."/>
            <person name="Lorenzon L."/>
            <person name="Mandel J.R."/>
            <person name="Marage G."/>
            <person name="Marchand G."/>
            <person name="Marquand E."/>
            <person name="Bret-Mestries E."/>
            <person name="Morien E."/>
            <person name="Nambeesan S."/>
            <person name="Nguyen T."/>
            <person name="Pegot-Espagnet P."/>
            <person name="Pouilly N."/>
            <person name="Raftis F."/>
            <person name="Sallet E."/>
            <person name="Schiex T."/>
            <person name="Thomas J."/>
            <person name="Vandecasteele C."/>
            <person name="Vares D."/>
            <person name="Vear F."/>
            <person name="Vautrin S."/>
            <person name="Crespi M."/>
            <person name="Mangin B."/>
            <person name="Burke J.M."/>
            <person name="Salse J."/>
            <person name="Munos S."/>
            <person name="Vincourt P."/>
            <person name="Rieseberg L.H."/>
            <person name="Langlade N.B."/>
        </authorList>
    </citation>
    <scope>NUCLEOTIDE SEQUENCE [LARGE SCALE GENOMIC DNA]</scope>
    <source>
        <strain evidence="14">cv. SF193</strain>
        <tissue evidence="12">Leaves</tissue>
    </source>
</reference>
<dbReference type="GO" id="GO:0008270">
    <property type="term" value="F:zinc ion binding"/>
    <property type="evidence" value="ECO:0007669"/>
    <property type="project" value="UniProtKB-KW"/>
</dbReference>
<keyword evidence="1 9" id="KW-0479">Metal-binding</keyword>
<evidence type="ECO:0000256" key="8">
    <source>
        <dbReference type="PROSITE-ProRule" id="PRU00071"/>
    </source>
</evidence>